<dbReference type="InterPro" id="IPR008965">
    <property type="entry name" value="CBM2/CBM3_carb-bd_dom_sf"/>
</dbReference>
<dbReference type="InterPro" id="IPR001919">
    <property type="entry name" value="CBD2"/>
</dbReference>
<evidence type="ECO:0000256" key="2">
    <source>
        <dbReference type="SAM" id="SignalP"/>
    </source>
</evidence>
<dbReference type="SMART" id="SM00637">
    <property type="entry name" value="CBD_II"/>
    <property type="match status" value="1"/>
</dbReference>
<evidence type="ECO:0000256" key="1">
    <source>
        <dbReference type="SAM" id="MobiDB-lite"/>
    </source>
</evidence>
<feature type="compositionally biased region" description="Pro residues" evidence="1">
    <location>
        <begin position="148"/>
        <end position="184"/>
    </location>
</feature>
<dbReference type="RefSeq" id="WP_121156317.1">
    <property type="nucleotide sequence ID" value="NZ_RBKT01000001.1"/>
</dbReference>
<dbReference type="InterPro" id="IPR012291">
    <property type="entry name" value="CBM2_carb-bd_dom_sf"/>
</dbReference>
<dbReference type="Pfam" id="PF21340">
    <property type="entry name" value="Polysacc_lyase-like"/>
    <property type="match status" value="1"/>
</dbReference>
<keyword evidence="5" id="KW-1185">Reference proteome</keyword>
<dbReference type="GO" id="GO:0004553">
    <property type="term" value="F:hydrolase activity, hydrolyzing O-glycosyl compounds"/>
    <property type="evidence" value="ECO:0007669"/>
    <property type="project" value="InterPro"/>
</dbReference>
<accession>A0A495JEX3</accession>
<protein>
    <submittedName>
        <fullName evidence="4">Cellulose binding domain-containing protein</fullName>
    </submittedName>
</protein>
<feature type="domain" description="CBM2" evidence="3">
    <location>
        <begin position="35"/>
        <end position="144"/>
    </location>
</feature>
<evidence type="ECO:0000313" key="5">
    <source>
        <dbReference type="Proteomes" id="UP000277671"/>
    </source>
</evidence>
<dbReference type="AlphaFoldDB" id="A0A495JEX3"/>
<dbReference type="SUPFAM" id="SSF49384">
    <property type="entry name" value="Carbohydrate-binding domain"/>
    <property type="match status" value="1"/>
</dbReference>
<dbReference type="EMBL" id="RBKT01000001">
    <property type="protein sequence ID" value="RKR87560.1"/>
    <property type="molecule type" value="Genomic_DNA"/>
</dbReference>
<dbReference type="GO" id="GO:0005975">
    <property type="term" value="P:carbohydrate metabolic process"/>
    <property type="evidence" value="ECO:0007669"/>
    <property type="project" value="InterPro"/>
</dbReference>
<dbReference type="OrthoDB" id="4817976at2"/>
<feature type="chain" id="PRO_5038618794" evidence="2">
    <location>
        <begin position="29"/>
        <end position="416"/>
    </location>
</feature>
<evidence type="ECO:0000313" key="4">
    <source>
        <dbReference type="EMBL" id="RKR87560.1"/>
    </source>
</evidence>
<dbReference type="SUPFAM" id="SSF49899">
    <property type="entry name" value="Concanavalin A-like lectins/glucanases"/>
    <property type="match status" value="1"/>
</dbReference>
<dbReference type="InterPro" id="IPR013320">
    <property type="entry name" value="ConA-like_dom_sf"/>
</dbReference>
<dbReference type="Pfam" id="PF00553">
    <property type="entry name" value="CBM_2"/>
    <property type="match status" value="1"/>
</dbReference>
<gene>
    <name evidence="4" type="ORF">BDK92_1839</name>
</gene>
<sequence length="416" mass="43417">MRLIPARRRVPLLTAVVTALAASVVTLAGPTLAPSASAAASCLVDYRANQWPGGFTANVRLTNGTNPITGWTVTWTYPGADQRVTNGWNAQVSQAGAVVTATNVAWNGGLPAGGSTEFGVQGSYTAGNPAPTGFTLNGVPCNDVGPTTAPPPSTPPPTVPPTTTPPPTIPPTTLPPTTPPPTTQPPSGCASAAFCDGFETQTSGTPTGTWSVNYPDCQGTGTASVDSTTAHQGTRSVRINGSTGYCNHVFVRANHDFTGLGPVRFGRLWVRHTTALPTQHVTFLAMRDAGDGNRDLRVGGQNGALQWNRASDDATLPEQSPAGVALSLALPTDRWTCLEWVVDGAQGRLQTWVDGAAVAGLTVDGTPTHDIDGQWLNRANWRPNLTDLRLGWESYGEGADTLWFDDVAIGTSRIGC</sequence>
<proteinExistence type="predicted"/>
<evidence type="ECO:0000259" key="3">
    <source>
        <dbReference type="PROSITE" id="PS51173"/>
    </source>
</evidence>
<dbReference type="InterPro" id="IPR048955">
    <property type="entry name" value="Cip1-like_core"/>
</dbReference>
<feature type="region of interest" description="Disordered" evidence="1">
    <location>
        <begin position="135"/>
        <end position="192"/>
    </location>
</feature>
<name>A0A495JEX3_9ACTN</name>
<dbReference type="GO" id="GO:0030247">
    <property type="term" value="F:polysaccharide binding"/>
    <property type="evidence" value="ECO:0007669"/>
    <property type="project" value="UniProtKB-UniRule"/>
</dbReference>
<organism evidence="4 5">
    <name type="scientific">Micromonospora pisi</name>
    <dbReference type="NCBI Taxonomy" id="589240"/>
    <lineage>
        <taxon>Bacteria</taxon>
        <taxon>Bacillati</taxon>
        <taxon>Actinomycetota</taxon>
        <taxon>Actinomycetes</taxon>
        <taxon>Micromonosporales</taxon>
        <taxon>Micromonosporaceae</taxon>
        <taxon>Micromonospora</taxon>
    </lineage>
</organism>
<comment type="caution">
    <text evidence="4">The sequence shown here is derived from an EMBL/GenBank/DDBJ whole genome shotgun (WGS) entry which is preliminary data.</text>
</comment>
<dbReference type="Gene3D" id="2.60.40.290">
    <property type="match status" value="1"/>
</dbReference>
<dbReference type="Proteomes" id="UP000277671">
    <property type="component" value="Unassembled WGS sequence"/>
</dbReference>
<dbReference type="Gene3D" id="2.60.120.200">
    <property type="match status" value="1"/>
</dbReference>
<keyword evidence="2" id="KW-0732">Signal</keyword>
<reference evidence="4 5" key="1">
    <citation type="submission" date="2018-10" db="EMBL/GenBank/DDBJ databases">
        <title>Sequencing the genomes of 1000 actinobacteria strains.</title>
        <authorList>
            <person name="Klenk H.-P."/>
        </authorList>
    </citation>
    <scope>NUCLEOTIDE SEQUENCE [LARGE SCALE GENOMIC DNA]</scope>
    <source>
        <strain evidence="4 5">DSM 45175</strain>
    </source>
</reference>
<dbReference type="PROSITE" id="PS51173">
    <property type="entry name" value="CBM2"/>
    <property type="match status" value="1"/>
</dbReference>
<feature type="signal peptide" evidence="2">
    <location>
        <begin position="1"/>
        <end position="28"/>
    </location>
</feature>